<dbReference type="AlphaFoldDB" id="A0A0A9HQR7"/>
<reference evidence="1" key="1">
    <citation type="submission" date="2014-09" db="EMBL/GenBank/DDBJ databases">
        <authorList>
            <person name="Magalhaes I.L.F."/>
            <person name="Oliveira U."/>
            <person name="Santos F.R."/>
            <person name="Vidigal T.H.D.A."/>
            <person name="Brescovit A.D."/>
            <person name="Santos A.J."/>
        </authorList>
    </citation>
    <scope>NUCLEOTIDE SEQUENCE</scope>
    <source>
        <tissue evidence="1">Shoot tissue taken approximately 20 cm above the soil surface</tissue>
    </source>
</reference>
<proteinExistence type="predicted"/>
<protein>
    <submittedName>
        <fullName evidence="1">Uncharacterized protein</fullName>
    </submittedName>
</protein>
<dbReference type="EMBL" id="GBRH01162633">
    <property type="protein sequence ID" value="JAE35263.1"/>
    <property type="molecule type" value="Transcribed_RNA"/>
</dbReference>
<evidence type="ECO:0000313" key="1">
    <source>
        <dbReference type="EMBL" id="JAE35263.1"/>
    </source>
</evidence>
<sequence>MQPPSSREYIYPYVYGLRVPSYSANFVDSFVGESIDDCHAASNPQWYLLGNGATGLLFLLH</sequence>
<accession>A0A0A9HQR7</accession>
<reference evidence="1" key="2">
    <citation type="journal article" date="2015" name="Data Brief">
        <title>Shoot transcriptome of the giant reed, Arundo donax.</title>
        <authorList>
            <person name="Barrero R.A."/>
            <person name="Guerrero F.D."/>
            <person name="Moolhuijzen P."/>
            <person name="Goolsby J.A."/>
            <person name="Tidwell J."/>
            <person name="Bellgard S.E."/>
            <person name="Bellgard M.I."/>
        </authorList>
    </citation>
    <scope>NUCLEOTIDE SEQUENCE</scope>
    <source>
        <tissue evidence="1">Shoot tissue taken approximately 20 cm above the soil surface</tissue>
    </source>
</reference>
<organism evidence="1">
    <name type="scientific">Arundo donax</name>
    <name type="common">Giant reed</name>
    <name type="synonym">Donax arundinaceus</name>
    <dbReference type="NCBI Taxonomy" id="35708"/>
    <lineage>
        <taxon>Eukaryota</taxon>
        <taxon>Viridiplantae</taxon>
        <taxon>Streptophyta</taxon>
        <taxon>Embryophyta</taxon>
        <taxon>Tracheophyta</taxon>
        <taxon>Spermatophyta</taxon>
        <taxon>Magnoliopsida</taxon>
        <taxon>Liliopsida</taxon>
        <taxon>Poales</taxon>
        <taxon>Poaceae</taxon>
        <taxon>PACMAD clade</taxon>
        <taxon>Arundinoideae</taxon>
        <taxon>Arundineae</taxon>
        <taxon>Arundo</taxon>
    </lineage>
</organism>
<name>A0A0A9HQR7_ARUDO</name>